<accession>M8CD63</accession>
<sequence>MSQRPGRHQRRASQSVFSLPENFASPEDVPGDGVGEQRKPAAAGRTLRAAAARRAGARRHAMAVPVHGDLGPMDPRRTDGKRTSTAPGLVV</sequence>
<feature type="region of interest" description="Disordered" evidence="1">
    <location>
        <begin position="1"/>
        <end position="91"/>
    </location>
</feature>
<organism evidence="2">
    <name type="scientific">Aegilops tauschii</name>
    <name type="common">Tausch's goatgrass</name>
    <name type="synonym">Aegilops squarrosa</name>
    <dbReference type="NCBI Taxonomy" id="37682"/>
    <lineage>
        <taxon>Eukaryota</taxon>
        <taxon>Viridiplantae</taxon>
        <taxon>Streptophyta</taxon>
        <taxon>Embryophyta</taxon>
        <taxon>Tracheophyta</taxon>
        <taxon>Spermatophyta</taxon>
        <taxon>Magnoliopsida</taxon>
        <taxon>Liliopsida</taxon>
        <taxon>Poales</taxon>
        <taxon>Poaceae</taxon>
        <taxon>BOP clade</taxon>
        <taxon>Pooideae</taxon>
        <taxon>Triticodae</taxon>
        <taxon>Triticeae</taxon>
        <taxon>Triticinae</taxon>
        <taxon>Aegilops</taxon>
    </lineage>
</organism>
<proteinExistence type="predicted"/>
<dbReference type="EnsemblPlants" id="EMT32314">
    <property type="protein sequence ID" value="EMT32314"/>
    <property type="gene ID" value="F775_22241"/>
</dbReference>
<dbReference type="PANTHER" id="PTHR38527:SF7">
    <property type="entry name" value="OS01G0838200 PROTEIN"/>
    <property type="match status" value="1"/>
</dbReference>
<protein>
    <submittedName>
        <fullName evidence="2">Uncharacterized protein</fullName>
    </submittedName>
</protein>
<dbReference type="AlphaFoldDB" id="M8CD63"/>
<feature type="compositionally biased region" description="Low complexity" evidence="1">
    <location>
        <begin position="41"/>
        <end position="54"/>
    </location>
</feature>
<evidence type="ECO:0000256" key="1">
    <source>
        <dbReference type="SAM" id="MobiDB-lite"/>
    </source>
</evidence>
<reference evidence="2" key="1">
    <citation type="submission" date="2015-06" db="UniProtKB">
        <authorList>
            <consortium name="EnsemblPlants"/>
        </authorList>
    </citation>
    <scope>IDENTIFICATION</scope>
</reference>
<dbReference type="PANTHER" id="PTHR38527">
    <property type="entry name" value="OS01G0838200 PROTEIN"/>
    <property type="match status" value="1"/>
</dbReference>
<name>M8CD63_AEGTA</name>
<evidence type="ECO:0000313" key="2">
    <source>
        <dbReference type="EnsemblPlants" id="EMT32314"/>
    </source>
</evidence>
<feature type="compositionally biased region" description="Basic residues" evidence="1">
    <location>
        <begin position="1"/>
        <end position="11"/>
    </location>
</feature>